<feature type="non-terminal residue" evidence="3">
    <location>
        <position position="1"/>
    </location>
</feature>
<name>A0A9D1CWF4_9FIRM</name>
<evidence type="ECO:0000313" key="4">
    <source>
        <dbReference type="Proteomes" id="UP000824260"/>
    </source>
</evidence>
<organism evidence="3 4">
    <name type="scientific">Candidatus Pullichristensenella stercorigallinarum</name>
    <dbReference type="NCBI Taxonomy" id="2840909"/>
    <lineage>
        <taxon>Bacteria</taxon>
        <taxon>Bacillati</taxon>
        <taxon>Bacillota</taxon>
        <taxon>Clostridia</taxon>
        <taxon>Candidatus Pullichristensenella</taxon>
    </lineage>
</organism>
<evidence type="ECO:0000259" key="2">
    <source>
        <dbReference type="Pfam" id="PF14470"/>
    </source>
</evidence>
<feature type="domain" description="SHOCT" evidence="1">
    <location>
        <begin position="116"/>
        <end position="142"/>
    </location>
</feature>
<dbReference type="InterPro" id="IPR018649">
    <property type="entry name" value="SHOCT"/>
</dbReference>
<dbReference type="Proteomes" id="UP000824260">
    <property type="component" value="Unassembled WGS sequence"/>
</dbReference>
<dbReference type="EMBL" id="DVFZ01000036">
    <property type="protein sequence ID" value="HIQ82204.1"/>
    <property type="molecule type" value="Genomic_DNA"/>
</dbReference>
<reference evidence="3" key="2">
    <citation type="journal article" date="2021" name="PeerJ">
        <title>Extensive microbial diversity within the chicken gut microbiome revealed by metagenomics and culture.</title>
        <authorList>
            <person name="Gilroy R."/>
            <person name="Ravi A."/>
            <person name="Getino M."/>
            <person name="Pursley I."/>
            <person name="Horton D.L."/>
            <person name="Alikhan N.F."/>
            <person name="Baker D."/>
            <person name="Gharbi K."/>
            <person name="Hall N."/>
            <person name="Watson M."/>
            <person name="Adriaenssens E.M."/>
            <person name="Foster-Nyarko E."/>
            <person name="Jarju S."/>
            <person name="Secka A."/>
            <person name="Antonio M."/>
            <person name="Oren A."/>
            <person name="Chaudhuri R.R."/>
            <person name="La Ragione R."/>
            <person name="Hildebrand F."/>
            <person name="Pallen M.J."/>
        </authorList>
    </citation>
    <scope>NUCLEOTIDE SEQUENCE</scope>
    <source>
        <strain evidence="3">ChiSjej6B24-2974</strain>
    </source>
</reference>
<feature type="domain" description="YokE-like PH" evidence="2">
    <location>
        <begin position="1"/>
        <end position="82"/>
    </location>
</feature>
<reference evidence="3" key="1">
    <citation type="submission" date="2020-10" db="EMBL/GenBank/DDBJ databases">
        <authorList>
            <person name="Gilroy R."/>
        </authorList>
    </citation>
    <scope>NUCLEOTIDE SEQUENCE</scope>
    <source>
        <strain evidence="3">ChiSjej6B24-2974</strain>
    </source>
</reference>
<proteinExistence type="predicted"/>
<accession>A0A9D1CWF4</accession>
<evidence type="ECO:0000313" key="3">
    <source>
        <dbReference type="EMBL" id="HIQ82204.1"/>
    </source>
</evidence>
<comment type="caution">
    <text evidence="3">The sequence shown here is derived from an EMBL/GenBank/DDBJ whole genome shotgun (WGS) entry which is preliminary data.</text>
</comment>
<evidence type="ECO:0000259" key="1">
    <source>
        <dbReference type="Pfam" id="PF09851"/>
    </source>
</evidence>
<protein>
    <submittedName>
        <fullName evidence="3">PH domain-containing protein</fullName>
    </submittedName>
</protein>
<dbReference type="Pfam" id="PF14470">
    <property type="entry name" value="bPH_3"/>
    <property type="match status" value="1"/>
</dbReference>
<dbReference type="AlphaFoldDB" id="A0A9D1CWF4"/>
<dbReference type="InterPro" id="IPR039519">
    <property type="entry name" value="YokE-like_PH"/>
</dbReference>
<sequence>EMVHMCFTGLNSYKSATQHEGGYAYVITDRRIIFAAWSFFQKFLKSVSLDHINDISLETSLSFSVIQLDTIKETVRIGLTDRPAAMVYGYLQDLISNSNAHSLRRTGYTNHDPVEEIMKYKQLYNDGAITLEEFENKKRKIMDI</sequence>
<gene>
    <name evidence="3" type="ORF">IAA52_03795</name>
</gene>
<dbReference type="Pfam" id="PF09851">
    <property type="entry name" value="SHOCT"/>
    <property type="match status" value="1"/>
</dbReference>